<dbReference type="Pfam" id="PF13439">
    <property type="entry name" value="Glyco_transf_4"/>
    <property type="match status" value="1"/>
</dbReference>
<evidence type="ECO:0000313" key="2">
    <source>
        <dbReference type="EMBL" id="GAI37436.1"/>
    </source>
</evidence>
<comment type="caution">
    <text evidence="2">The sequence shown here is derived from an EMBL/GenBank/DDBJ whole genome shotgun (WGS) entry which is preliminary data.</text>
</comment>
<dbReference type="AlphaFoldDB" id="X1P4S0"/>
<evidence type="ECO:0000259" key="1">
    <source>
        <dbReference type="Pfam" id="PF13439"/>
    </source>
</evidence>
<protein>
    <recommendedName>
        <fullName evidence="1">Glycosyltransferase subfamily 4-like N-terminal domain-containing protein</fullName>
    </recommendedName>
</protein>
<accession>X1P4S0</accession>
<dbReference type="EMBL" id="BARV01030096">
    <property type="protein sequence ID" value="GAI37436.1"/>
    <property type="molecule type" value="Genomic_DNA"/>
</dbReference>
<gene>
    <name evidence="2" type="ORF">S06H3_47856</name>
</gene>
<proteinExistence type="predicted"/>
<dbReference type="Gene3D" id="3.40.50.2000">
    <property type="entry name" value="Glycogen Phosphorylase B"/>
    <property type="match status" value="1"/>
</dbReference>
<feature type="non-terminal residue" evidence="2">
    <location>
        <position position="112"/>
    </location>
</feature>
<reference evidence="2" key="1">
    <citation type="journal article" date="2014" name="Front. Microbiol.">
        <title>High frequency of phylogenetically diverse reductive dehalogenase-homologous genes in deep subseafloor sedimentary metagenomes.</title>
        <authorList>
            <person name="Kawai M."/>
            <person name="Futagami T."/>
            <person name="Toyoda A."/>
            <person name="Takaki Y."/>
            <person name="Nishi S."/>
            <person name="Hori S."/>
            <person name="Arai W."/>
            <person name="Tsubouchi T."/>
            <person name="Morono Y."/>
            <person name="Uchiyama I."/>
            <person name="Ito T."/>
            <person name="Fujiyama A."/>
            <person name="Inagaki F."/>
            <person name="Takami H."/>
        </authorList>
    </citation>
    <scope>NUCLEOTIDE SEQUENCE</scope>
    <source>
        <strain evidence="2">Expedition CK06-06</strain>
    </source>
</reference>
<sequence length="112" mass="12930">MRIGYFITHFPYKDHVNTNEDFKQYHCGGAEIAAYCLAIEMKKRGHEIDVFTTSANSKYSIEKHENITIYRYGTDFRILTSNISFGMFRKPVKHDVDITHVHFDIAPGPLAS</sequence>
<name>X1P4S0_9ZZZZ</name>
<feature type="domain" description="Glycosyltransferase subfamily 4-like N-terminal" evidence="1">
    <location>
        <begin position="28"/>
        <end position="109"/>
    </location>
</feature>
<dbReference type="InterPro" id="IPR028098">
    <property type="entry name" value="Glyco_trans_4-like_N"/>
</dbReference>
<organism evidence="2">
    <name type="scientific">marine sediment metagenome</name>
    <dbReference type="NCBI Taxonomy" id="412755"/>
    <lineage>
        <taxon>unclassified sequences</taxon>
        <taxon>metagenomes</taxon>
        <taxon>ecological metagenomes</taxon>
    </lineage>
</organism>
<dbReference type="SUPFAM" id="SSF53756">
    <property type="entry name" value="UDP-Glycosyltransferase/glycogen phosphorylase"/>
    <property type="match status" value="1"/>
</dbReference>